<dbReference type="FunFam" id="3.40.50.720:FF:000259">
    <property type="entry name" value="Sepiapterin reductase"/>
    <property type="match status" value="1"/>
</dbReference>
<evidence type="ECO:0000256" key="3">
    <source>
        <dbReference type="ARBA" id="ARBA00011738"/>
    </source>
</evidence>
<evidence type="ECO:0000256" key="1">
    <source>
        <dbReference type="ARBA" id="ARBA00004496"/>
    </source>
</evidence>
<dbReference type="EC" id="1.1.1.153" evidence="4"/>
<dbReference type="GO" id="GO:0004757">
    <property type="term" value="F:sepiapterin reductase (NADP+) activity"/>
    <property type="evidence" value="ECO:0007669"/>
    <property type="project" value="UniProtKB-EC"/>
</dbReference>
<dbReference type="Gene3D" id="3.40.50.720">
    <property type="entry name" value="NAD(P)-binding Rossmann-like Domain"/>
    <property type="match status" value="1"/>
</dbReference>
<dbReference type="PRINTS" id="PR00081">
    <property type="entry name" value="GDHRDH"/>
</dbReference>
<dbReference type="PANTHER" id="PTHR44085">
    <property type="entry name" value="SEPIAPTERIN REDUCTASE"/>
    <property type="match status" value="1"/>
</dbReference>
<dbReference type="InterPro" id="IPR051721">
    <property type="entry name" value="Biopterin_syn/organic_redct"/>
</dbReference>
<comment type="subunit">
    <text evidence="3">Homodimer.</text>
</comment>
<dbReference type="AlphaFoldDB" id="A0A4Z2BBV9"/>
<keyword evidence="7" id="KW-0521">NADP</keyword>
<dbReference type="SUPFAM" id="SSF51735">
    <property type="entry name" value="NAD(P)-binding Rossmann-fold domains"/>
    <property type="match status" value="1"/>
</dbReference>
<reference evidence="9 10" key="1">
    <citation type="submission" date="2019-04" db="EMBL/GenBank/DDBJ databases">
        <title>The sequence and de novo assembly of Takifugu bimaculatus genome using PacBio and Hi-C technologies.</title>
        <authorList>
            <person name="Xu P."/>
            <person name="Liu B."/>
            <person name="Zhou Z."/>
        </authorList>
    </citation>
    <scope>NUCLEOTIDE SEQUENCE [LARGE SCALE GENOMIC DNA]</scope>
    <source>
        <strain evidence="9">TB-2018</strain>
        <tissue evidence="9">Muscle</tissue>
    </source>
</reference>
<dbReference type="InterPro" id="IPR002347">
    <property type="entry name" value="SDR_fam"/>
</dbReference>
<keyword evidence="6" id="KW-0963">Cytoplasm</keyword>
<dbReference type="Proteomes" id="UP000516260">
    <property type="component" value="Chromosome 4"/>
</dbReference>
<evidence type="ECO:0000256" key="7">
    <source>
        <dbReference type="ARBA" id="ARBA00022857"/>
    </source>
</evidence>
<evidence type="ECO:0000313" key="10">
    <source>
        <dbReference type="Proteomes" id="UP000516260"/>
    </source>
</evidence>
<dbReference type="GO" id="GO:0006729">
    <property type="term" value="P:tetrahydrobiopterin biosynthetic process"/>
    <property type="evidence" value="ECO:0007669"/>
    <property type="project" value="InterPro"/>
</dbReference>
<evidence type="ECO:0000256" key="6">
    <source>
        <dbReference type="ARBA" id="ARBA00022490"/>
    </source>
</evidence>
<dbReference type="EMBL" id="SWLE01000017">
    <property type="protein sequence ID" value="TNM89901.1"/>
    <property type="molecule type" value="Genomic_DNA"/>
</dbReference>
<gene>
    <name evidence="9" type="ORF">fugu_004135</name>
</gene>
<accession>A0A4Z2BBV9</accession>
<evidence type="ECO:0000313" key="9">
    <source>
        <dbReference type="EMBL" id="TNM89901.1"/>
    </source>
</evidence>
<keyword evidence="10" id="KW-1185">Reference proteome</keyword>
<dbReference type="InterPro" id="IPR006393">
    <property type="entry name" value="Sepiapterin_red"/>
</dbReference>
<comment type="subcellular location">
    <subcellularLocation>
        <location evidence="1">Cytoplasm</location>
    </subcellularLocation>
</comment>
<dbReference type="Pfam" id="PF00106">
    <property type="entry name" value="adh_short"/>
    <property type="match status" value="1"/>
</dbReference>
<dbReference type="CDD" id="cd05367">
    <property type="entry name" value="SPR-like_SDR_c"/>
    <property type="match status" value="1"/>
</dbReference>
<dbReference type="NCBIfam" id="TIGR01500">
    <property type="entry name" value="sepiapter_red"/>
    <property type="match status" value="1"/>
</dbReference>
<evidence type="ECO:0000256" key="4">
    <source>
        <dbReference type="ARBA" id="ARBA00013075"/>
    </source>
</evidence>
<dbReference type="PANTHER" id="PTHR44085:SF2">
    <property type="entry name" value="SEPIAPTERIN REDUCTASE"/>
    <property type="match status" value="1"/>
</dbReference>
<proteinExistence type="inferred from homology"/>
<keyword evidence="8" id="KW-0560">Oxidoreductase</keyword>
<comment type="caution">
    <text evidence="9">The sequence shown here is derived from an EMBL/GenBank/DDBJ whole genome shotgun (WGS) entry which is preliminary data.</text>
</comment>
<evidence type="ECO:0000256" key="8">
    <source>
        <dbReference type="ARBA" id="ARBA00023002"/>
    </source>
</evidence>
<comment type="similarity">
    <text evidence="2">Belongs to the sepiapterin reductase family.</text>
</comment>
<name>A0A4Z2BBV9_9TELE</name>
<organism evidence="9 10">
    <name type="scientific">Takifugu bimaculatus</name>
    <dbReference type="NCBI Taxonomy" id="433685"/>
    <lineage>
        <taxon>Eukaryota</taxon>
        <taxon>Metazoa</taxon>
        <taxon>Chordata</taxon>
        <taxon>Craniata</taxon>
        <taxon>Vertebrata</taxon>
        <taxon>Euteleostomi</taxon>
        <taxon>Actinopterygii</taxon>
        <taxon>Neopterygii</taxon>
        <taxon>Teleostei</taxon>
        <taxon>Neoteleostei</taxon>
        <taxon>Acanthomorphata</taxon>
        <taxon>Eupercaria</taxon>
        <taxon>Tetraodontiformes</taxon>
        <taxon>Tetradontoidea</taxon>
        <taxon>Tetraodontidae</taxon>
        <taxon>Takifugu</taxon>
    </lineage>
</organism>
<dbReference type="InterPro" id="IPR036291">
    <property type="entry name" value="NAD(P)-bd_dom_sf"/>
</dbReference>
<evidence type="ECO:0000256" key="5">
    <source>
        <dbReference type="ARBA" id="ARBA00019170"/>
    </source>
</evidence>
<protein>
    <recommendedName>
        <fullName evidence="5">Sepiapterin reductase</fullName>
        <ecNumber evidence="4">1.1.1.153</ecNumber>
    </recommendedName>
</protein>
<dbReference type="GO" id="GO:0005737">
    <property type="term" value="C:cytoplasm"/>
    <property type="evidence" value="ECO:0007669"/>
    <property type="project" value="UniProtKB-SubCell"/>
</dbReference>
<sequence length="256" mass="27320">MPDASSSHQTSLGRCLCVITGASRGLGRAMAREVCGLMTPGSVLLLVARSGTLLQELKEELRGLTGTAQPAVRCVAVDLSAAGGVNEAVEVARQEAGTDPDHVLLINNAGSLGDISKFSSFSDLNEVNSYLSLNVSSALALTAGMLRVFPSRPGLRWSVVNISSLFAVQALPNWALYCTAKAARKMMFSVLADEEPNVKVLSYSPGPMDTEMQKDIQRLTGIKHHLIPCKEPAAKLMKLLLDNEFTSGSHLDFFTA</sequence>
<evidence type="ECO:0000256" key="2">
    <source>
        <dbReference type="ARBA" id="ARBA00010483"/>
    </source>
</evidence>